<dbReference type="Pfam" id="PF00106">
    <property type="entry name" value="adh_short"/>
    <property type="match status" value="1"/>
</dbReference>
<dbReference type="Proteomes" id="UP000887566">
    <property type="component" value="Unplaced"/>
</dbReference>
<dbReference type="PRINTS" id="PR00081">
    <property type="entry name" value="GDHRDH"/>
</dbReference>
<keyword evidence="3" id="KW-1185">Reference proteome</keyword>
<sequence length="334" mass="36811">MPSILLAAIYAAPIATAVIVIWLKSRKDKAVRMAAKARDIDGKVVIITGANCGIGYATVAELAKRGAVVVLACRNLATGQAALNQLSHDVYGNDKAASTGKLHLLRVDLNSLQSVQDFSREFKSQFDRLDMLINNAGIMGKGYALSTDGFEQHFAVNHLGHFYLTNLLMDMLKKTKGSRIINVSSGYYLKATSADFEDLTSVQSPSGFKPMQAYARSKLANCLHVVELCNRLKNEQVSVFALRPGFVRGTQLGRHFNQFLLTLATPLIWFFSKDVNQGIQTVLHCALADDKELESGALYNDCRKEEYSMLVSDDNARKLWNLSEQLVSSKVKQA</sequence>
<proteinExistence type="predicted"/>
<name>A0A914VA17_9BILA</name>
<protein>
    <submittedName>
        <fullName evidence="4">Uncharacterized protein</fullName>
    </submittedName>
</protein>
<dbReference type="InterPro" id="IPR036291">
    <property type="entry name" value="NAD(P)-bd_dom_sf"/>
</dbReference>
<dbReference type="Gene3D" id="3.40.50.720">
    <property type="entry name" value="NAD(P)-binding Rossmann-like Domain"/>
    <property type="match status" value="1"/>
</dbReference>
<organism evidence="3 4">
    <name type="scientific">Plectus sambesii</name>
    <dbReference type="NCBI Taxonomy" id="2011161"/>
    <lineage>
        <taxon>Eukaryota</taxon>
        <taxon>Metazoa</taxon>
        <taxon>Ecdysozoa</taxon>
        <taxon>Nematoda</taxon>
        <taxon>Chromadorea</taxon>
        <taxon>Plectida</taxon>
        <taxon>Plectina</taxon>
        <taxon>Plectoidea</taxon>
        <taxon>Plectidae</taxon>
        <taxon>Plectus</taxon>
    </lineage>
</organism>
<feature type="transmembrane region" description="Helical" evidence="2">
    <location>
        <begin position="6"/>
        <end position="23"/>
    </location>
</feature>
<keyword evidence="2" id="KW-1133">Transmembrane helix</keyword>
<evidence type="ECO:0000256" key="1">
    <source>
        <dbReference type="ARBA" id="ARBA00023002"/>
    </source>
</evidence>
<dbReference type="WBParaSite" id="PSAMB.scaffold1707size28553.g14507.t1">
    <property type="protein sequence ID" value="PSAMB.scaffold1707size28553.g14507.t1"/>
    <property type="gene ID" value="PSAMB.scaffold1707size28553.g14507"/>
</dbReference>
<keyword evidence="1" id="KW-0560">Oxidoreductase</keyword>
<evidence type="ECO:0000313" key="3">
    <source>
        <dbReference type="Proteomes" id="UP000887566"/>
    </source>
</evidence>
<dbReference type="CDD" id="cd05327">
    <property type="entry name" value="retinol-DH_like_SDR_c_like"/>
    <property type="match status" value="1"/>
</dbReference>
<keyword evidence="2" id="KW-0812">Transmembrane</keyword>
<dbReference type="SUPFAM" id="SSF51735">
    <property type="entry name" value="NAD(P)-binding Rossmann-fold domains"/>
    <property type="match status" value="1"/>
</dbReference>
<keyword evidence="2" id="KW-0472">Membrane</keyword>
<reference evidence="4" key="1">
    <citation type="submission" date="2022-11" db="UniProtKB">
        <authorList>
            <consortium name="WormBaseParasite"/>
        </authorList>
    </citation>
    <scope>IDENTIFICATION</scope>
</reference>
<dbReference type="AlphaFoldDB" id="A0A914VA17"/>
<evidence type="ECO:0000313" key="4">
    <source>
        <dbReference type="WBParaSite" id="PSAMB.scaffold1707size28553.g14507.t1"/>
    </source>
</evidence>
<dbReference type="GO" id="GO:0016491">
    <property type="term" value="F:oxidoreductase activity"/>
    <property type="evidence" value="ECO:0007669"/>
    <property type="project" value="UniProtKB-KW"/>
</dbReference>
<dbReference type="InterPro" id="IPR002347">
    <property type="entry name" value="SDR_fam"/>
</dbReference>
<accession>A0A914VA17</accession>
<dbReference type="PANTHER" id="PTHR43157">
    <property type="entry name" value="PHOSPHATIDYLINOSITOL-GLYCAN BIOSYNTHESIS CLASS F PROTEIN-RELATED"/>
    <property type="match status" value="1"/>
</dbReference>
<dbReference type="PANTHER" id="PTHR43157:SF31">
    <property type="entry name" value="PHOSPHATIDYLINOSITOL-GLYCAN BIOSYNTHESIS CLASS F PROTEIN"/>
    <property type="match status" value="1"/>
</dbReference>
<evidence type="ECO:0000256" key="2">
    <source>
        <dbReference type="SAM" id="Phobius"/>
    </source>
</evidence>